<feature type="region of interest" description="Disordered" evidence="8">
    <location>
        <begin position="223"/>
        <end position="256"/>
    </location>
</feature>
<dbReference type="GO" id="GO:0005634">
    <property type="term" value="C:nucleus"/>
    <property type="evidence" value="ECO:0007669"/>
    <property type="project" value="TreeGrafter"/>
</dbReference>
<feature type="compositionally biased region" description="Basic and acidic residues" evidence="8">
    <location>
        <begin position="1"/>
        <end position="10"/>
    </location>
</feature>
<dbReference type="OrthoDB" id="5969565at2759"/>
<feature type="compositionally biased region" description="Basic and acidic residues" evidence="8">
    <location>
        <begin position="65"/>
        <end position="82"/>
    </location>
</feature>
<gene>
    <name evidence="10" type="ORF">JRQ81_016792</name>
</gene>
<dbReference type="EMBL" id="JAPFRF010000007">
    <property type="protein sequence ID" value="KAJ7327033.1"/>
    <property type="molecule type" value="Genomic_DNA"/>
</dbReference>
<dbReference type="InterPro" id="IPR050359">
    <property type="entry name" value="bHLH_transcription_factors"/>
</dbReference>
<accession>A0A9Q0XTV5</accession>
<dbReference type="PANTHER" id="PTHR19290">
    <property type="entry name" value="BASIC HELIX-LOOP-HELIX PROTEIN NEUROGENIN-RELATED"/>
    <property type="match status" value="1"/>
</dbReference>
<dbReference type="CDD" id="cd19717">
    <property type="entry name" value="bHLH_TS_NGN2_ATOH4"/>
    <property type="match status" value="1"/>
</dbReference>
<evidence type="ECO:0000256" key="3">
    <source>
        <dbReference type="ARBA" id="ARBA00022902"/>
    </source>
</evidence>
<keyword evidence="6" id="KW-0804">Transcription</keyword>
<dbReference type="GO" id="GO:0046983">
    <property type="term" value="F:protein dimerization activity"/>
    <property type="evidence" value="ECO:0007669"/>
    <property type="project" value="InterPro"/>
</dbReference>
<feature type="region of interest" description="Disordered" evidence="8">
    <location>
        <begin position="274"/>
        <end position="319"/>
    </location>
</feature>
<feature type="compositionally biased region" description="Low complexity" evidence="8">
    <location>
        <begin position="89"/>
        <end position="101"/>
    </location>
</feature>
<dbReference type="InterPro" id="IPR011598">
    <property type="entry name" value="bHLH_dom"/>
</dbReference>
<name>A0A9Q0XTV5_9SAUR</name>
<feature type="compositionally biased region" description="Pro residues" evidence="8">
    <location>
        <begin position="230"/>
        <end position="256"/>
    </location>
</feature>
<dbReference type="Pfam" id="PF00010">
    <property type="entry name" value="HLH"/>
    <property type="match status" value="1"/>
</dbReference>
<evidence type="ECO:0000313" key="11">
    <source>
        <dbReference type="Proteomes" id="UP001142489"/>
    </source>
</evidence>
<keyword evidence="2" id="KW-0221">Differentiation</keyword>
<sequence>MRQWERDRRSWPSPRVPKEISGSPGTSTGWGICASDCRGARPDPRVVSVVGAVFWAADSGALESRERAEGYRVKGEDVREAGEPGAEGGRSAAPGRPRIARLFGGRGGLRRSHHHHHHGCKRRPGRPRPPSARSTKTPETVQRLKKSRRLKANNRERNRMHNLNAALDSLREVLPTFPEDAKLTKIETLRFAHNYIWALTETLRLADHCGGSAAAVFSEAVLAGSGDCSPSPPPPPPPPPPHPGVAPTAPRLPPPRQLTAARCRLPALGAAPLPSWTTGSKRSPAMRCPGISEQTARRSSEHPPRRSPRRSQLNSEAGGSEIRHQLLVVASLCPFMGFSPAPDGGETGLVVSNVWSAPAVLWAAYKHALRLSSSSAPAPCLTASSDFILYSRL</sequence>
<keyword evidence="11" id="KW-1185">Reference proteome</keyword>
<dbReference type="GO" id="GO:0007423">
    <property type="term" value="P:sensory organ development"/>
    <property type="evidence" value="ECO:0007669"/>
    <property type="project" value="TreeGrafter"/>
</dbReference>
<dbReference type="FunFam" id="4.10.280.10:FF:000006">
    <property type="entry name" value="Neurogenic differentiation factor"/>
    <property type="match status" value="1"/>
</dbReference>
<organism evidence="10 11">
    <name type="scientific">Phrynocephalus forsythii</name>
    <dbReference type="NCBI Taxonomy" id="171643"/>
    <lineage>
        <taxon>Eukaryota</taxon>
        <taxon>Metazoa</taxon>
        <taxon>Chordata</taxon>
        <taxon>Craniata</taxon>
        <taxon>Vertebrata</taxon>
        <taxon>Euteleostomi</taxon>
        <taxon>Lepidosauria</taxon>
        <taxon>Squamata</taxon>
        <taxon>Bifurcata</taxon>
        <taxon>Unidentata</taxon>
        <taxon>Episquamata</taxon>
        <taxon>Toxicofera</taxon>
        <taxon>Iguania</taxon>
        <taxon>Acrodonta</taxon>
        <taxon>Agamidae</taxon>
        <taxon>Agaminae</taxon>
        <taxon>Phrynocephalus</taxon>
    </lineage>
</organism>
<evidence type="ECO:0000256" key="4">
    <source>
        <dbReference type="ARBA" id="ARBA00023015"/>
    </source>
</evidence>
<evidence type="ECO:0000256" key="1">
    <source>
        <dbReference type="ARBA" id="ARBA00022473"/>
    </source>
</evidence>
<keyword evidence="3" id="KW-0524">Neurogenesis</keyword>
<evidence type="ECO:0000259" key="9">
    <source>
        <dbReference type="PROSITE" id="PS50888"/>
    </source>
</evidence>
<feature type="domain" description="BHLH" evidence="9">
    <location>
        <begin position="147"/>
        <end position="199"/>
    </location>
</feature>
<dbReference type="GO" id="GO:0000981">
    <property type="term" value="F:DNA-binding transcription factor activity, RNA polymerase II-specific"/>
    <property type="evidence" value="ECO:0007669"/>
    <property type="project" value="TreeGrafter"/>
</dbReference>
<dbReference type="Proteomes" id="UP001142489">
    <property type="component" value="Unassembled WGS sequence"/>
</dbReference>
<keyword evidence="4" id="KW-0805">Transcription regulation</keyword>
<keyword evidence="1" id="KW-0217">Developmental protein</keyword>
<feature type="compositionally biased region" description="Basic and acidic residues" evidence="8">
    <location>
        <begin position="295"/>
        <end position="304"/>
    </location>
</feature>
<feature type="region of interest" description="Disordered" evidence="8">
    <location>
        <begin position="65"/>
        <end position="144"/>
    </location>
</feature>
<dbReference type="Gene3D" id="4.10.280.10">
    <property type="entry name" value="Helix-loop-helix DNA-binding domain"/>
    <property type="match status" value="1"/>
</dbReference>
<dbReference type="InterPro" id="IPR036638">
    <property type="entry name" value="HLH_DNA-bd_sf"/>
</dbReference>
<dbReference type="SMART" id="SM00353">
    <property type="entry name" value="HLH"/>
    <property type="match status" value="1"/>
</dbReference>
<evidence type="ECO:0000256" key="6">
    <source>
        <dbReference type="ARBA" id="ARBA00023163"/>
    </source>
</evidence>
<keyword evidence="7" id="KW-0539">Nucleus</keyword>
<dbReference type="GO" id="GO:0045944">
    <property type="term" value="P:positive regulation of transcription by RNA polymerase II"/>
    <property type="evidence" value="ECO:0007669"/>
    <property type="project" value="TreeGrafter"/>
</dbReference>
<feature type="compositionally biased region" description="Basic residues" evidence="8">
    <location>
        <begin position="108"/>
        <end position="126"/>
    </location>
</feature>
<dbReference type="AlphaFoldDB" id="A0A9Q0XTV5"/>
<feature type="region of interest" description="Disordered" evidence="8">
    <location>
        <begin position="1"/>
        <end position="30"/>
    </location>
</feature>
<proteinExistence type="predicted"/>
<dbReference type="GO" id="GO:0061564">
    <property type="term" value="P:axon development"/>
    <property type="evidence" value="ECO:0007669"/>
    <property type="project" value="TreeGrafter"/>
</dbReference>
<evidence type="ECO:0000256" key="8">
    <source>
        <dbReference type="SAM" id="MobiDB-lite"/>
    </source>
</evidence>
<reference evidence="10" key="1">
    <citation type="journal article" date="2023" name="DNA Res.">
        <title>Chromosome-level genome assembly of Phrynocephalus forsythii using third-generation DNA sequencing and Hi-C analysis.</title>
        <authorList>
            <person name="Qi Y."/>
            <person name="Zhao W."/>
            <person name="Zhao Y."/>
            <person name="Niu C."/>
            <person name="Cao S."/>
            <person name="Zhang Y."/>
        </authorList>
    </citation>
    <scope>NUCLEOTIDE SEQUENCE</scope>
    <source>
        <tissue evidence="10">Muscle</tissue>
    </source>
</reference>
<dbReference type="GO" id="GO:0030900">
    <property type="term" value="P:forebrain development"/>
    <property type="evidence" value="ECO:0007669"/>
    <property type="project" value="TreeGrafter"/>
</dbReference>
<dbReference type="PROSITE" id="PS50888">
    <property type="entry name" value="BHLH"/>
    <property type="match status" value="1"/>
</dbReference>
<dbReference type="InterPro" id="IPR032655">
    <property type="entry name" value="Ngn-2_bHLH"/>
</dbReference>
<protein>
    <recommendedName>
        <fullName evidence="9">BHLH domain-containing protein</fullName>
    </recommendedName>
</protein>
<dbReference type="GO" id="GO:0070888">
    <property type="term" value="F:E-box binding"/>
    <property type="evidence" value="ECO:0007669"/>
    <property type="project" value="TreeGrafter"/>
</dbReference>
<dbReference type="PANTHER" id="PTHR19290:SF171">
    <property type="entry name" value="NEUROGENIN-2"/>
    <property type="match status" value="1"/>
</dbReference>
<evidence type="ECO:0000256" key="5">
    <source>
        <dbReference type="ARBA" id="ARBA00023125"/>
    </source>
</evidence>
<keyword evidence="5" id="KW-0238">DNA-binding</keyword>
<evidence type="ECO:0000313" key="10">
    <source>
        <dbReference type="EMBL" id="KAJ7327033.1"/>
    </source>
</evidence>
<comment type="caution">
    <text evidence="10">The sequence shown here is derived from an EMBL/GenBank/DDBJ whole genome shotgun (WGS) entry which is preliminary data.</text>
</comment>
<evidence type="ECO:0000256" key="2">
    <source>
        <dbReference type="ARBA" id="ARBA00022782"/>
    </source>
</evidence>
<evidence type="ECO:0000256" key="7">
    <source>
        <dbReference type="ARBA" id="ARBA00023242"/>
    </source>
</evidence>
<dbReference type="SUPFAM" id="SSF47459">
    <property type="entry name" value="HLH, helix-loop-helix DNA-binding domain"/>
    <property type="match status" value="1"/>
</dbReference>